<reference evidence="2" key="1">
    <citation type="submission" date="2020-07" db="EMBL/GenBank/DDBJ databases">
        <title>Huge and variable diversity of episymbiotic CPR bacteria and DPANN archaea in groundwater ecosystems.</title>
        <authorList>
            <person name="He C.Y."/>
            <person name="Keren R."/>
            <person name="Whittaker M."/>
            <person name="Farag I.F."/>
            <person name="Doudna J."/>
            <person name="Cate J.H.D."/>
            <person name="Banfield J.F."/>
        </authorList>
    </citation>
    <scope>NUCLEOTIDE SEQUENCE</scope>
    <source>
        <strain evidence="2">NC_groundwater_1818_Pr3_B-0.1um_66_35</strain>
    </source>
</reference>
<evidence type="ECO:0000313" key="2">
    <source>
        <dbReference type="EMBL" id="MBI5128890.1"/>
    </source>
</evidence>
<accession>A0A933RUK9</accession>
<dbReference type="InterPro" id="IPR007332">
    <property type="entry name" value="DUF411"/>
</dbReference>
<dbReference type="EMBL" id="JACRJB010000014">
    <property type="protein sequence ID" value="MBI5128890.1"/>
    <property type="molecule type" value="Genomic_DNA"/>
</dbReference>
<protein>
    <submittedName>
        <fullName evidence="2">DUF411 domain-containing protein</fullName>
    </submittedName>
</protein>
<comment type="caution">
    <text evidence="2">The sequence shown here is derived from an EMBL/GenBank/DDBJ whole genome shotgun (WGS) entry which is preliminary data.</text>
</comment>
<feature type="signal peptide" evidence="1">
    <location>
        <begin position="1"/>
        <end position="30"/>
    </location>
</feature>
<gene>
    <name evidence="2" type="ORF">HZA66_05570</name>
</gene>
<dbReference type="Pfam" id="PF04214">
    <property type="entry name" value="DUF411"/>
    <property type="match status" value="1"/>
</dbReference>
<feature type="chain" id="PRO_5038125524" evidence="1">
    <location>
        <begin position="31"/>
        <end position="160"/>
    </location>
</feature>
<dbReference type="Proteomes" id="UP000782519">
    <property type="component" value="Unassembled WGS sequence"/>
</dbReference>
<evidence type="ECO:0000256" key="1">
    <source>
        <dbReference type="SAM" id="SignalP"/>
    </source>
</evidence>
<name>A0A933RUK9_RHOPL</name>
<evidence type="ECO:0000313" key="3">
    <source>
        <dbReference type="Proteomes" id="UP000782519"/>
    </source>
</evidence>
<dbReference type="AlphaFoldDB" id="A0A933RUK9"/>
<organism evidence="2 3">
    <name type="scientific">Rhodopseudomonas palustris</name>
    <dbReference type="NCBI Taxonomy" id="1076"/>
    <lineage>
        <taxon>Bacteria</taxon>
        <taxon>Pseudomonadati</taxon>
        <taxon>Pseudomonadota</taxon>
        <taxon>Alphaproteobacteria</taxon>
        <taxon>Hyphomicrobiales</taxon>
        <taxon>Nitrobacteraceae</taxon>
        <taxon>Rhodopseudomonas</taxon>
    </lineage>
</organism>
<sequence length="160" mass="16882">MPNRKVTLISRRAVSLTVLGLALSPLPLRAAEHSPSIVVHKDPACGCCGAWAKHLMSAGLSVTVDDTTDLSAIRSRLGVPHVLAACHTAEVEGYVVEGHVPAAAIQRLLRERPDEIGIAVPGMPSGSPGMGGKPEQYSVTLFGHNGVRAYMQFRGSEPIN</sequence>
<proteinExistence type="predicted"/>
<keyword evidence="1" id="KW-0732">Signal</keyword>